<feature type="transmembrane region" description="Helical" evidence="1">
    <location>
        <begin position="138"/>
        <end position="164"/>
    </location>
</feature>
<sequence>MFVALGFLLGLVALGSVMPIVDGTMLPSFLPLLAAIGLVLVAVRLPPAEASRFGALVKPLVIGAAIPALWILFQMAPVPAGLAHPVWASVKAGFPSPVAGSITVDIGATAMALVSYLTLVGAILLATAVTINRDRAEIVLITLTGATTLLSVGLLATSIFGMAHPAAREELLDCACLGVILASACACFVYERHETRRAKLGYGDARFVYPLLASLAAFLISATAVAISRSGSVIFAACCGVGLFGAVFLVRRLSLGRWGAGAIGLTASVIVIALISGAAGTASDPRLAFVRKDPATVELTQRILADAPFFGDGAGAFSSILPIYQFGDDGAQERKAVTAAAKLSIEMGRTMLWAAVIVAGLAVVLFLRASAKRGRDSFYAAAAASCIVSLIALAFINTALFGPTLPVLSAVIIGLGLAQSQGRNAA</sequence>
<dbReference type="Proteomes" id="UP000294360">
    <property type="component" value="Chromosome"/>
</dbReference>
<feature type="transmembrane region" description="Helical" evidence="1">
    <location>
        <begin position="106"/>
        <end position="131"/>
    </location>
</feature>
<dbReference type="RefSeq" id="WP_134486007.1">
    <property type="nucleotide sequence ID" value="NZ_CP139089.1"/>
</dbReference>
<dbReference type="OrthoDB" id="8438770at2"/>
<protein>
    <recommendedName>
        <fullName evidence="4">O-antigen polymerase</fullName>
    </recommendedName>
</protein>
<feature type="transmembrane region" description="Helical" evidence="1">
    <location>
        <begin position="29"/>
        <end position="46"/>
    </location>
</feature>
<dbReference type="AlphaFoldDB" id="A0A4V6IM76"/>
<reference evidence="2 3" key="1">
    <citation type="submission" date="2019-03" db="EMBL/GenBank/DDBJ databases">
        <authorList>
            <person name="Kox A.R. M."/>
        </authorList>
    </citation>
    <scope>NUCLEOTIDE SEQUENCE [LARGE SCALE GENOMIC DNA]</scope>
    <source>
        <strain evidence="2">MTUNDRAET4 annotated genome</strain>
    </source>
</reference>
<proteinExistence type="predicted"/>
<evidence type="ECO:0000313" key="3">
    <source>
        <dbReference type="Proteomes" id="UP000294360"/>
    </source>
</evidence>
<keyword evidence="1" id="KW-0472">Membrane</keyword>
<feature type="transmembrane region" description="Helical" evidence="1">
    <location>
        <begin position="351"/>
        <end position="371"/>
    </location>
</feature>
<feature type="transmembrane region" description="Helical" evidence="1">
    <location>
        <begin position="262"/>
        <end position="282"/>
    </location>
</feature>
<feature type="transmembrane region" description="Helical" evidence="1">
    <location>
        <begin position="207"/>
        <end position="227"/>
    </location>
</feature>
<dbReference type="EMBL" id="LR536450">
    <property type="protein sequence ID" value="VFU06979.1"/>
    <property type="molecule type" value="Genomic_DNA"/>
</dbReference>
<feature type="transmembrane region" description="Helical" evidence="1">
    <location>
        <begin position="378"/>
        <end position="395"/>
    </location>
</feature>
<accession>A0A4V6IM76</accession>
<dbReference type="KEGG" id="mtun:MTUNDRAET4_0086"/>
<evidence type="ECO:0008006" key="4">
    <source>
        <dbReference type="Google" id="ProtNLM"/>
    </source>
</evidence>
<feature type="transmembrane region" description="Helical" evidence="1">
    <location>
        <begin position="53"/>
        <end position="73"/>
    </location>
</feature>
<keyword evidence="1" id="KW-1133">Transmembrane helix</keyword>
<evidence type="ECO:0000313" key="2">
    <source>
        <dbReference type="EMBL" id="VFU06979.1"/>
    </source>
</evidence>
<organism evidence="2 3">
    <name type="scientific">Methylocella tundrae</name>
    <dbReference type="NCBI Taxonomy" id="227605"/>
    <lineage>
        <taxon>Bacteria</taxon>
        <taxon>Pseudomonadati</taxon>
        <taxon>Pseudomonadota</taxon>
        <taxon>Alphaproteobacteria</taxon>
        <taxon>Hyphomicrobiales</taxon>
        <taxon>Beijerinckiaceae</taxon>
        <taxon>Methylocella</taxon>
    </lineage>
</organism>
<name>A0A4V6IM76_METTU</name>
<keyword evidence="1" id="KW-0812">Transmembrane</keyword>
<evidence type="ECO:0000256" key="1">
    <source>
        <dbReference type="SAM" id="Phobius"/>
    </source>
</evidence>
<gene>
    <name evidence="2" type="ORF">MTUNDRAET4_0086</name>
</gene>
<feature type="transmembrane region" description="Helical" evidence="1">
    <location>
        <begin position="233"/>
        <end position="250"/>
    </location>
</feature>
<feature type="transmembrane region" description="Helical" evidence="1">
    <location>
        <begin position="170"/>
        <end position="191"/>
    </location>
</feature>